<evidence type="ECO:0000256" key="1">
    <source>
        <dbReference type="ARBA" id="ARBA00011900"/>
    </source>
</evidence>
<evidence type="ECO:0000256" key="4">
    <source>
        <dbReference type="ARBA" id="ARBA00047942"/>
    </source>
</evidence>
<dbReference type="RefSeq" id="WP_006195290.1">
    <property type="nucleotide sequence ID" value="NZ_JAYGHK010000024.1"/>
</dbReference>
<comment type="catalytic activity">
    <reaction evidence="4">
        <text>a 2'-deoxyadenosine in DNA + S-adenosyl-L-methionine = an N(6)-methyl-2'-deoxyadenosine in DNA + S-adenosyl-L-homocysteine + H(+)</text>
        <dbReference type="Rhea" id="RHEA:15197"/>
        <dbReference type="Rhea" id="RHEA-COMP:12418"/>
        <dbReference type="Rhea" id="RHEA-COMP:12419"/>
        <dbReference type="ChEBI" id="CHEBI:15378"/>
        <dbReference type="ChEBI" id="CHEBI:57856"/>
        <dbReference type="ChEBI" id="CHEBI:59789"/>
        <dbReference type="ChEBI" id="CHEBI:90615"/>
        <dbReference type="ChEBI" id="CHEBI:90616"/>
        <dbReference type="EC" id="2.1.1.72"/>
    </reaction>
</comment>
<dbReference type="SUPFAM" id="SSF53335">
    <property type="entry name" value="S-adenosyl-L-methionine-dependent methyltransferases"/>
    <property type="match status" value="1"/>
</dbReference>
<name>A0ABU5UTC8_NODSP</name>
<organism evidence="5 6">
    <name type="scientific">Nodularia spumigena UHCC 0060</name>
    <dbReference type="NCBI Taxonomy" id="3110300"/>
    <lineage>
        <taxon>Bacteria</taxon>
        <taxon>Bacillati</taxon>
        <taxon>Cyanobacteriota</taxon>
        <taxon>Cyanophyceae</taxon>
        <taxon>Nostocales</taxon>
        <taxon>Nodulariaceae</taxon>
        <taxon>Nodularia</taxon>
    </lineage>
</organism>
<sequence length="194" mass="22253">MNIEHEYFEQAGEYKSFEGICLVDTFEDQNITQLDLFSPENMKRVEKQRQSNLFVIIGNPPYNVGQLNENDNNKNRKYTNKDKTGIDDLVSKTYGKASKATLKNKLADPYVKAIRWASERINDEGIIAFVTNNSFIEQIAFDGMRQELEKKFDKIYIFDLGGNVRKNPKLSGTTHNVFGIQVGVSVNIFVKKRV</sequence>
<keyword evidence="2" id="KW-0489">Methyltransferase</keyword>
<proteinExistence type="predicted"/>
<evidence type="ECO:0000313" key="6">
    <source>
        <dbReference type="Proteomes" id="UP001303285"/>
    </source>
</evidence>
<dbReference type="Proteomes" id="UP001303285">
    <property type="component" value="Unassembled WGS sequence"/>
</dbReference>
<evidence type="ECO:0000313" key="5">
    <source>
        <dbReference type="EMBL" id="MEA5608335.1"/>
    </source>
</evidence>
<dbReference type="InterPro" id="IPR050953">
    <property type="entry name" value="N4_N6_ade-DNA_methylase"/>
</dbReference>
<dbReference type="PANTHER" id="PTHR33841">
    <property type="entry name" value="DNA METHYLTRANSFERASE YEEA-RELATED"/>
    <property type="match status" value="1"/>
</dbReference>
<dbReference type="PANTHER" id="PTHR33841:SF1">
    <property type="entry name" value="DNA METHYLTRANSFERASE A"/>
    <property type="match status" value="1"/>
</dbReference>
<dbReference type="InterPro" id="IPR002052">
    <property type="entry name" value="DNA_methylase_N6_adenine_CS"/>
</dbReference>
<keyword evidence="3" id="KW-0808">Transferase</keyword>
<dbReference type="PROSITE" id="PS00092">
    <property type="entry name" value="N6_MTASE"/>
    <property type="match status" value="1"/>
</dbReference>
<comment type="caution">
    <text evidence="5">The sequence shown here is derived from an EMBL/GenBank/DDBJ whole genome shotgun (WGS) entry which is preliminary data.</text>
</comment>
<reference evidence="5 6" key="1">
    <citation type="submission" date="2023-12" db="EMBL/GenBank/DDBJ databases">
        <title>Baltic Sea Cyanobacteria.</title>
        <authorList>
            <person name="Delbaje E."/>
            <person name="Fewer D.P."/>
            <person name="Shishido T.K."/>
        </authorList>
    </citation>
    <scope>NUCLEOTIDE SEQUENCE [LARGE SCALE GENOMIC DNA]</scope>
    <source>
        <strain evidence="5 6">UHCC 0060</strain>
    </source>
</reference>
<evidence type="ECO:0000256" key="3">
    <source>
        <dbReference type="ARBA" id="ARBA00022679"/>
    </source>
</evidence>
<evidence type="ECO:0000256" key="2">
    <source>
        <dbReference type="ARBA" id="ARBA00022603"/>
    </source>
</evidence>
<gene>
    <name evidence="5" type="ORF">VB695_09665</name>
</gene>
<dbReference type="EMBL" id="JAYGHK010000024">
    <property type="protein sequence ID" value="MEA5608335.1"/>
    <property type="molecule type" value="Genomic_DNA"/>
</dbReference>
<dbReference type="EC" id="2.1.1.72" evidence="1"/>
<protein>
    <recommendedName>
        <fullName evidence="1">site-specific DNA-methyltransferase (adenine-specific)</fullName>
        <ecNumber evidence="1">2.1.1.72</ecNumber>
    </recommendedName>
</protein>
<accession>A0ABU5UTC8</accession>
<dbReference type="InterPro" id="IPR029063">
    <property type="entry name" value="SAM-dependent_MTases_sf"/>
</dbReference>
<keyword evidence="6" id="KW-1185">Reference proteome</keyword>
<dbReference type="Gene3D" id="3.40.50.150">
    <property type="entry name" value="Vaccinia Virus protein VP39"/>
    <property type="match status" value="1"/>
</dbReference>